<evidence type="ECO:0000256" key="1">
    <source>
        <dbReference type="SAM" id="MobiDB-lite"/>
    </source>
</evidence>
<feature type="compositionally biased region" description="Polar residues" evidence="1">
    <location>
        <begin position="122"/>
        <end position="134"/>
    </location>
</feature>
<name>A0A2P8A8D3_9PEZI</name>
<reference evidence="2 3" key="1">
    <citation type="submission" date="2017-05" db="EMBL/GenBank/DDBJ databases">
        <title>Draft genome sequence of Elsinoe australis.</title>
        <authorList>
            <person name="Cheng Q."/>
        </authorList>
    </citation>
    <scope>NUCLEOTIDE SEQUENCE [LARGE SCALE GENOMIC DNA]</scope>
    <source>
        <strain evidence="2 3">NL1</strain>
    </source>
</reference>
<dbReference type="Proteomes" id="UP000243723">
    <property type="component" value="Unassembled WGS sequence"/>
</dbReference>
<dbReference type="AlphaFoldDB" id="A0A2P8A8D3"/>
<protein>
    <submittedName>
        <fullName evidence="2">Uncharacterized protein</fullName>
    </submittedName>
</protein>
<feature type="compositionally biased region" description="Polar residues" evidence="1">
    <location>
        <begin position="157"/>
        <end position="171"/>
    </location>
</feature>
<organism evidence="2 3">
    <name type="scientific">Elsinoe australis</name>
    <dbReference type="NCBI Taxonomy" id="40998"/>
    <lineage>
        <taxon>Eukaryota</taxon>
        <taxon>Fungi</taxon>
        <taxon>Dikarya</taxon>
        <taxon>Ascomycota</taxon>
        <taxon>Pezizomycotina</taxon>
        <taxon>Dothideomycetes</taxon>
        <taxon>Dothideomycetidae</taxon>
        <taxon>Myriangiales</taxon>
        <taxon>Elsinoaceae</taxon>
        <taxon>Elsinoe</taxon>
    </lineage>
</organism>
<sequence>MASQHNGLPSKPEHAASRPRYSIQSFDTGYSSSSYSSYSDSLTDPIAEYGYASKNLTSTPGKTATQPESFGSRVFSTLSDAVKKSPNNISNLSRTASVHTRARSIADSPGAMLARTTSIRLSGLLNRTPTQKTVKPTEDQDDDLSEPEDMPEYKPTFSGTPSRTTTHSQHSTPRHTPSRPSTAHAHSQKGSRFSWFTAPKPSSPTVPHTSDSLTASLELSDPLLTLNIPATLFPHGPTDPHDPASYNDLLLSATALCNRLQSAYCAQASLLKQAQAERDAATEEKDEAATRAAHLKSQLETLAARAGEQETAMRELSAQLSAERQRRVEEERELGALRRRIEIEGRQDSFIEKSERREEENHDRGEEATPRRGRKARTSEGLNSDSGFESDAESISYSVDTASTVSGPVTPATVAGQFGGGNGTGWEKEGERTVMAGKGNTAGVWGVVGDLQRDNYRLRTRVKELEGAVEGCLEMVA</sequence>
<feature type="region of interest" description="Disordered" evidence="1">
    <location>
        <begin position="122"/>
        <end position="212"/>
    </location>
</feature>
<evidence type="ECO:0000313" key="3">
    <source>
        <dbReference type="Proteomes" id="UP000243723"/>
    </source>
</evidence>
<dbReference type="OrthoDB" id="5377009at2759"/>
<feature type="region of interest" description="Disordered" evidence="1">
    <location>
        <begin position="1"/>
        <end position="22"/>
    </location>
</feature>
<feature type="compositionally biased region" description="Basic and acidic residues" evidence="1">
    <location>
        <begin position="352"/>
        <end position="370"/>
    </location>
</feature>
<dbReference type="EMBL" id="NHZQ01000060">
    <property type="protein sequence ID" value="PSK56723.1"/>
    <property type="molecule type" value="Genomic_DNA"/>
</dbReference>
<feature type="compositionally biased region" description="Acidic residues" evidence="1">
    <location>
        <begin position="139"/>
        <end position="150"/>
    </location>
</feature>
<dbReference type="STRING" id="40998.A0A2P8A8D3"/>
<feature type="compositionally biased region" description="Polar residues" evidence="1">
    <location>
        <begin position="380"/>
        <end position="391"/>
    </location>
</feature>
<feature type="region of interest" description="Disordered" evidence="1">
    <location>
        <begin position="307"/>
        <end position="331"/>
    </location>
</feature>
<feature type="compositionally biased region" description="Polar residues" evidence="1">
    <location>
        <begin position="203"/>
        <end position="212"/>
    </location>
</feature>
<feature type="compositionally biased region" description="Polar residues" evidence="1">
    <location>
        <begin position="178"/>
        <end position="191"/>
    </location>
</feature>
<proteinExistence type="predicted"/>
<accession>A0A2P8A8D3</accession>
<feature type="region of interest" description="Disordered" evidence="1">
    <location>
        <begin position="352"/>
        <end position="391"/>
    </location>
</feature>
<keyword evidence="3" id="KW-1185">Reference proteome</keyword>
<gene>
    <name evidence="2" type="ORF">B9Z65_6347</name>
</gene>
<comment type="caution">
    <text evidence="2">The sequence shown here is derived from an EMBL/GenBank/DDBJ whole genome shotgun (WGS) entry which is preliminary data.</text>
</comment>
<evidence type="ECO:0000313" key="2">
    <source>
        <dbReference type="EMBL" id="PSK56723.1"/>
    </source>
</evidence>